<dbReference type="Proteomes" id="UP001139353">
    <property type="component" value="Unassembled WGS sequence"/>
</dbReference>
<keyword evidence="4 6" id="KW-0479">Metal-binding</keyword>
<feature type="chain" id="PRO_5040936523" description="Group 1 truncated hemoglobin" evidence="9">
    <location>
        <begin position="23"/>
        <end position="147"/>
    </location>
</feature>
<name>A0A9X1YEF4_9BURK</name>
<dbReference type="GO" id="GO:0020037">
    <property type="term" value="F:heme binding"/>
    <property type="evidence" value="ECO:0007669"/>
    <property type="project" value="InterPro"/>
</dbReference>
<protein>
    <recommendedName>
        <fullName evidence="6">Group 1 truncated hemoglobin</fullName>
    </recommendedName>
</protein>
<feature type="signal peptide" evidence="9">
    <location>
        <begin position="1"/>
        <end position="22"/>
    </location>
</feature>
<dbReference type="SUPFAM" id="SSF46458">
    <property type="entry name" value="Globin-like"/>
    <property type="match status" value="1"/>
</dbReference>
<dbReference type="RefSeq" id="WP_275680772.1">
    <property type="nucleotide sequence ID" value="NZ_JAJLJH010000001.1"/>
</dbReference>
<dbReference type="GO" id="GO:0005344">
    <property type="term" value="F:oxygen carrier activity"/>
    <property type="evidence" value="ECO:0007669"/>
    <property type="project" value="UniProtKB-UniRule"/>
</dbReference>
<keyword evidence="5 6" id="KW-0408">Iron</keyword>
<accession>A0A9X1YEF4</accession>
<dbReference type="Gene3D" id="1.10.490.10">
    <property type="entry name" value="Globins"/>
    <property type="match status" value="1"/>
</dbReference>
<reference evidence="10" key="1">
    <citation type="submission" date="2021-11" db="EMBL/GenBank/DDBJ databases">
        <title>BS-T2-15 a new species belonging to the Comamonadaceae family isolated from the soil of a French oak forest.</title>
        <authorList>
            <person name="Mieszkin S."/>
            <person name="Alain K."/>
        </authorList>
    </citation>
    <scope>NUCLEOTIDE SEQUENCE</scope>
    <source>
        <strain evidence="10">BS-T2-15</strain>
    </source>
</reference>
<dbReference type="InterPro" id="IPR016339">
    <property type="entry name" value="Hemoglobin_trunc_I"/>
</dbReference>
<keyword evidence="2 6" id="KW-0813">Transport</keyword>
<dbReference type="PIRSF" id="PIRSF002030">
    <property type="entry name" value="Globin_Protozoa/Cyanobacteria"/>
    <property type="match status" value="1"/>
</dbReference>
<dbReference type="InterPro" id="IPR012292">
    <property type="entry name" value="Globin/Proto"/>
</dbReference>
<evidence type="ECO:0000256" key="9">
    <source>
        <dbReference type="SAM" id="SignalP"/>
    </source>
</evidence>
<keyword evidence="9" id="KW-0732">Signal</keyword>
<evidence type="ECO:0000256" key="2">
    <source>
        <dbReference type="ARBA" id="ARBA00022448"/>
    </source>
</evidence>
<dbReference type="GO" id="GO:0019825">
    <property type="term" value="F:oxygen binding"/>
    <property type="evidence" value="ECO:0007669"/>
    <property type="project" value="InterPro"/>
</dbReference>
<feature type="binding site" description="distal binding residue" evidence="8">
    <location>
        <position position="98"/>
    </location>
    <ligand>
        <name>heme</name>
        <dbReference type="ChEBI" id="CHEBI:30413"/>
    </ligand>
    <ligandPart>
        <name>Fe</name>
        <dbReference type="ChEBI" id="CHEBI:18248"/>
    </ligandPart>
</feature>
<proteinExistence type="inferred from homology"/>
<evidence type="ECO:0000256" key="5">
    <source>
        <dbReference type="ARBA" id="ARBA00023004"/>
    </source>
</evidence>
<organism evidence="10 11">
    <name type="scientific">Scleromatobacter humisilvae</name>
    <dbReference type="NCBI Taxonomy" id="2897159"/>
    <lineage>
        <taxon>Bacteria</taxon>
        <taxon>Pseudomonadati</taxon>
        <taxon>Pseudomonadota</taxon>
        <taxon>Betaproteobacteria</taxon>
        <taxon>Burkholderiales</taxon>
        <taxon>Sphaerotilaceae</taxon>
        <taxon>Scleromatobacter</taxon>
    </lineage>
</organism>
<comment type="similarity">
    <text evidence="1 6">Belongs to the truncated hemoglobin family. Group I subfamily.</text>
</comment>
<evidence type="ECO:0000256" key="7">
    <source>
        <dbReference type="PIRSR" id="PIRSR002030-1"/>
    </source>
</evidence>
<comment type="caution">
    <text evidence="10">The sequence shown here is derived from an EMBL/GenBank/DDBJ whole genome shotgun (WGS) entry which is preliminary data.</text>
</comment>
<gene>
    <name evidence="10" type="ORF">LPC04_03410</name>
</gene>
<comment type="cofactor">
    <cofactor evidence="7">
        <name>heme</name>
        <dbReference type="ChEBI" id="CHEBI:30413"/>
    </cofactor>
    <text evidence="7">Binds 1 heme group per subunit.</text>
</comment>
<evidence type="ECO:0000256" key="3">
    <source>
        <dbReference type="ARBA" id="ARBA00022617"/>
    </source>
</evidence>
<dbReference type="EMBL" id="JAJLJH010000001">
    <property type="protein sequence ID" value="MCK9684749.1"/>
    <property type="molecule type" value="Genomic_DNA"/>
</dbReference>
<keyword evidence="6" id="KW-0561">Oxygen transport</keyword>
<feature type="binding site" description="proximal binding residue" evidence="7">
    <location>
        <position position="98"/>
    </location>
    <ligand>
        <name>heme</name>
        <dbReference type="ChEBI" id="CHEBI:30413"/>
    </ligand>
    <ligandPart>
        <name>Fe</name>
        <dbReference type="ChEBI" id="CHEBI:18248"/>
    </ligandPart>
</feature>
<dbReference type="Pfam" id="PF01152">
    <property type="entry name" value="Bac_globin"/>
    <property type="match status" value="1"/>
</dbReference>
<dbReference type="InterPro" id="IPR001486">
    <property type="entry name" value="Hemoglobin_trunc"/>
</dbReference>
<dbReference type="InterPro" id="IPR009050">
    <property type="entry name" value="Globin-like_sf"/>
</dbReference>
<evidence type="ECO:0000313" key="10">
    <source>
        <dbReference type="EMBL" id="MCK9684749.1"/>
    </source>
</evidence>
<dbReference type="GO" id="GO:0046872">
    <property type="term" value="F:metal ion binding"/>
    <property type="evidence" value="ECO:0007669"/>
    <property type="project" value="UniProtKB-UniRule"/>
</dbReference>
<keyword evidence="11" id="KW-1185">Reference proteome</keyword>
<dbReference type="AlphaFoldDB" id="A0A9X1YEF4"/>
<evidence type="ECO:0000256" key="4">
    <source>
        <dbReference type="ARBA" id="ARBA00022723"/>
    </source>
</evidence>
<keyword evidence="3 6" id="KW-0349">Heme</keyword>
<evidence type="ECO:0000256" key="8">
    <source>
        <dbReference type="PIRSR" id="PIRSR601486-1"/>
    </source>
</evidence>
<sequence>MNKTLLAIVAIGTALALTAAHAQSAPAADDTLFRALGARPGIDAIVDDFVPRLVADPRTSEFFRKTNQAHLKQMLEEQFCVVSGGPCVYTGLPMKTAHQDMDISKGDFNALVEVLQAAMDAQHVPFATQNQLLARLAPMHRDIVNVH</sequence>
<evidence type="ECO:0000313" key="11">
    <source>
        <dbReference type="Proteomes" id="UP001139353"/>
    </source>
</evidence>
<dbReference type="CDD" id="cd00454">
    <property type="entry name" value="TrHb1_N"/>
    <property type="match status" value="1"/>
</dbReference>
<evidence type="ECO:0000256" key="1">
    <source>
        <dbReference type="ARBA" id="ARBA00009660"/>
    </source>
</evidence>
<evidence type="ECO:0000256" key="6">
    <source>
        <dbReference type="PIRNR" id="PIRNR002030"/>
    </source>
</evidence>